<feature type="compositionally biased region" description="Basic and acidic residues" evidence="1">
    <location>
        <begin position="212"/>
        <end position="222"/>
    </location>
</feature>
<feature type="chain" id="PRO_5038655557" description="Lipoprotein" evidence="2">
    <location>
        <begin position="28"/>
        <end position="222"/>
    </location>
</feature>
<evidence type="ECO:0000256" key="1">
    <source>
        <dbReference type="SAM" id="MobiDB-lite"/>
    </source>
</evidence>
<protein>
    <recommendedName>
        <fullName evidence="5">Lipoprotein</fullName>
    </recommendedName>
</protein>
<evidence type="ECO:0000313" key="4">
    <source>
        <dbReference type="Proteomes" id="UP000252914"/>
    </source>
</evidence>
<feature type="signal peptide" evidence="2">
    <location>
        <begin position="1"/>
        <end position="27"/>
    </location>
</feature>
<organism evidence="3 4">
    <name type="scientific">Streptomyces diacarni</name>
    <dbReference type="NCBI Taxonomy" id="2800381"/>
    <lineage>
        <taxon>Bacteria</taxon>
        <taxon>Bacillati</taxon>
        <taxon>Actinomycetota</taxon>
        <taxon>Actinomycetes</taxon>
        <taxon>Kitasatosporales</taxon>
        <taxon>Streptomycetaceae</taxon>
        <taxon>Streptomyces</taxon>
    </lineage>
</organism>
<accession>A0A367EJQ4</accession>
<name>A0A367EJQ4_9ACTN</name>
<dbReference type="InterPro" id="IPR027304">
    <property type="entry name" value="Trigger_fact/SurA_dom_sf"/>
</dbReference>
<dbReference type="Proteomes" id="UP000252914">
    <property type="component" value="Unassembled WGS sequence"/>
</dbReference>
<dbReference type="SUPFAM" id="SSF109998">
    <property type="entry name" value="Triger factor/SurA peptide-binding domain-like"/>
    <property type="match status" value="1"/>
</dbReference>
<reference evidence="3 4" key="1">
    <citation type="submission" date="2018-06" db="EMBL/GenBank/DDBJ databases">
        <title>Streptomyces reniochalinae sp. nov. and Streptomyces diacarnus sp. nov. from marine sponges.</title>
        <authorList>
            <person name="Li L."/>
        </authorList>
    </citation>
    <scope>NUCLEOTIDE SEQUENCE [LARGE SCALE GENOMIC DNA]</scope>
    <source>
        <strain evidence="3 4">LHW51701</strain>
    </source>
</reference>
<dbReference type="EMBL" id="QOIN01000053">
    <property type="protein sequence ID" value="RCG17855.1"/>
    <property type="molecule type" value="Genomic_DNA"/>
</dbReference>
<sequence length="222" mass="23934">MESPRRRSALTLSAVAALLAATPLLTACGNDAHPGAAALVKGDRISMGQLQSRVGAVRDAQRAEPQGEQMIKQSGKLTRATLDGMIRERVVAQAAKDAGAGVSRREVQQVRGELEKQAGGKKRLEAVWLRQHHLAPDDIDDFIRMQLRIEKIAAAKGIDLMSPEGPQRINAELSRAADDMKINVNPRYGEWNTRTSSLGGDGGDEAPWLRELSGEADRAQGA</sequence>
<gene>
    <name evidence="3" type="ORF">DTL70_26735</name>
</gene>
<dbReference type="PROSITE" id="PS51318">
    <property type="entry name" value="TAT"/>
    <property type="match status" value="1"/>
</dbReference>
<dbReference type="AlphaFoldDB" id="A0A367EJQ4"/>
<keyword evidence="2" id="KW-0732">Signal</keyword>
<comment type="caution">
    <text evidence="3">The sequence shown here is derived from an EMBL/GenBank/DDBJ whole genome shotgun (WGS) entry which is preliminary data.</text>
</comment>
<evidence type="ECO:0000313" key="3">
    <source>
        <dbReference type="EMBL" id="RCG17855.1"/>
    </source>
</evidence>
<dbReference type="Gene3D" id="1.10.4030.10">
    <property type="entry name" value="Porin chaperone SurA, peptide-binding domain"/>
    <property type="match status" value="1"/>
</dbReference>
<evidence type="ECO:0000256" key="2">
    <source>
        <dbReference type="SAM" id="SignalP"/>
    </source>
</evidence>
<dbReference type="Pfam" id="PF13624">
    <property type="entry name" value="SurA_N_3"/>
    <property type="match status" value="1"/>
</dbReference>
<dbReference type="PROSITE" id="PS51257">
    <property type="entry name" value="PROKAR_LIPOPROTEIN"/>
    <property type="match status" value="1"/>
</dbReference>
<dbReference type="InterPro" id="IPR006311">
    <property type="entry name" value="TAT_signal"/>
</dbReference>
<feature type="region of interest" description="Disordered" evidence="1">
    <location>
        <begin position="186"/>
        <end position="222"/>
    </location>
</feature>
<proteinExistence type="predicted"/>
<dbReference type="RefSeq" id="WP_114024574.1">
    <property type="nucleotide sequence ID" value="NZ_QOIN01000053.1"/>
</dbReference>
<evidence type="ECO:0008006" key="5">
    <source>
        <dbReference type="Google" id="ProtNLM"/>
    </source>
</evidence>
<keyword evidence="4" id="KW-1185">Reference proteome</keyword>